<keyword evidence="1" id="KW-1133">Transmembrane helix</keyword>
<dbReference type="EMBL" id="BLLF01000058">
    <property type="protein sequence ID" value="GFH06828.1"/>
    <property type="molecule type" value="Genomic_DNA"/>
</dbReference>
<keyword evidence="3" id="KW-1185">Reference proteome</keyword>
<proteinExistence type="predicted"/>
<feature type="non-terminal residue" evidence="2">
    <location>
        <position position="1"/>
    </location>
</feature>
<sequence length="62" mass="6497">GLILASVFKMTVDVYSISPFPTSSLCIALFAFAAVDQLQIFEPIVVVAGIALGAIAWGGKMH</sequence>
<keyword evidence="1" id="KW-0812">Transmembrane</keyword>
<comment type="caution">
    <text evidence="2">The sequence shown here is derived from an EMBL/GenBank/DDBJ whole genome shotgun (WGS) entry which is preliminary data.</text>
</comment>
<name>A0A699YG41_HAELA</name>
<accession>A0A699YG41</accession>
<organism evidence="2 3">
    <name type="scientific">Haematococcus lacustris</name>
    <name type="common">Green alga</name>
    <name type="synonym">Haematococcus pluvialis</name>
    <dbReference type="NCBI Taxonomy" id="44745"/>
    <lineage>
        <taxon>Eukaryota</taxon>
        <taxon>Viridiplantae</taxon>
        <taxon>Chlorophyta</taxon>
        <taxon>core chlorophytes</taxon>
        <taxon>Chlorophyceae</taxon>
        <taxon>CS clade</taxon>
        <taxon>Chlamydomonadales</taxon>
        <taxon>Haematococcaceae</taxon>
        <taxon>Haematococcus</taxon>
    </lineage>
</organism>
<protein>
    <submittedName>
        <fullName evidence="2">Uncharacterized protein</fullName>
    </submittedName>
</protein>
<dbReference type="Proteomes" id="UP000485058">
    <property type="component" value="Unassembled WGS sequence"/>
</dbReference>
<dbReference type="AlphaFoldDB" id="A0A699YG41"/>
<gene>
    <name evidence="2" type="ORF">HaLaN_01532</name>
</gene>
<feature type="transmembrane region" description="Helical" evidence="1">
    <location>
        <begin position="40"/>
        <end position="59"/>
    </location>
</feature>
<reference evidence="2 3" key="1">
    <citation type="submission" date="2020-02" db="EMBL/GenBank/DDBJ databases">
        <title>Draft genome sequence of Haematococcus lacustris strain NIES-144.</title>
        <authorList>
            <person name="Morimoto D."/>
            <person name="Nakagawa S."/>
            <person name="Yoshida T."/>
            <person name="Sawayama S."/>
        </authorList>
    </citation>
    <scope>NUCLEOTIDE SEQUENCE [LARGE SCALE GENOMIC DNA]</scope>
    <source>
        <strain evidence="2 3">NIES-144</strain>
    </source>
</reference>
<feature type="transmembrane region" description="Helical" evidence="1">
    <location>
        <begin position="12"/>
        <end position="34"/>
    </location>
</feature>
<evidence type="ECO:0000313" key="2">
    <source>
        <dbReference type="EMBL" id="GFH06828.1"/>
    </source>
</evidence>
<keyword evidence="1" id="KW-0472">Membrane</keyword>
<evidence type="ECO:0000313" key="3">
    <source>
        <dbReference type="Proteomes" id="UP000485058"/>
    </source>
</evidence>
<evidence type="ECO:0000256" key="1">
    <source>
        <dbReference type="SAM" id="Phobius"/>
    </source>
</evidence>